<sequence>MCPRALSPLNLLPIVATILSLSSAPAVGQSLPEQTAWGTPDLSGIWDFRTMIPLERPSIFEGKEFLTEEEAAEFEQRTIQARNNDNRSSNAAADVEGAYNDFWWDWGNDLTDNRTSLITDPPNGKIPQLTANAVQLNGTRPFSERPVRTRLMIGSPVHGPEDLGLSERCILGFSSGPPILPSAYNNNLQLFQTPDYVVILTEVIHEARIIPLDGRSHIPDEIRQWLGDSRGHWE</sequence>
<accession>A0A382FTN2</accession>
<dbReference type="EMBL" id="UINC01051591">
    <property type="protein sequence ID" value="SVB65935.1"/>
    <property type="molecule type" value="Genomic_DNA"/>
</dbReference>
<organism evidence="1">
    <name type="scientific">marine metagenome</name>
    <dbReference type="NCBI Taxonomy" id="408172"/>
    <lineage>
        <taxon>unclassified sequences</taxon>
        <taxon>metagenomes</taxon>
        <taxon>ecological metagenomes</taxon>
    </lineage>
</organism>
<feature type="non-terminal residue" evidence="1">
    <location>
        <position position="234"/>
    </location>
</feature>
<gene>
    <name evidence="1" type="ORF">METZ01_LOCUS218789</name>
</gene>
<protein>
    <submittedName>
        <fullName evidence="1">Uncharacterized protein</fullName>
    </submittedName>
</protein>
<proteinExistence type="predicted"/>
<name>A0A382FTN2_9ZZZZ</name>
<reference evidence="1" key="1">
    <citation type="submission" date="2018-05" db="EMBL/GenBank/DDBJ databases">
        <authorList>
            <person name="Lanie J.A."/>
            <person name="Ng W.-L."/>
            <person name="Kazmierczak K.M."/>
            <person name="Andrzejewski T.M."/>
            <person name="Davidsen T.M."/>
            <person name="Wayne K.J."/>
            <person name="Tettelin H."/>
            <person name="Glass J.I."/>
            <person name="Rusch D."/>
            <person name="Podicherti R."/>
            <person name="Tsui H.-C.T."/>
            <person name="Winkler M.E."/>
        </authorList>
    </citation>
    <scope>NUCLEOTIDE SEQUENCE</scope>
</reference>
<dbReference type="AlphaFoldDB" id="A0A382FTN2"/>
<evidence type="ECO:0000313" key="1">
    <source>
        <dbReference type="EMBL" id="SVB65935.1"/>
    </source>
</evidence>